<dbReference type="InterPro" id="IPR013149">
    <property type="entry name" value="ADH-like_C"/>
</dbReference>
<dbReference type="SMART" id="SM00829">
    <property type="entry name" value="PKS_ER"/>
    <property type="match status" value="1"/>
</dbReference>
<dbReference type="CDD" id="cd05288">
    <property type="entry name" value="PGDH"/>
    <property type="match status" value="1"/>
</dbReference>
<dbReference type="SUPFAM" id="SSF50129">
    <property type="entry name" value="GroES-like"/>
    <property type="match status" value="1"/>
</dbReference>
<evidence type="ECO:0000313" key="4">
    <source>
        <dbReference type="Proteomes" id="UP001342314"/>
    </source>
</evidence>
<dbReference type="Gene3D" id="3.40.50.720">
    <property type="entry name" value="NAD(P)-binding Rossmann-like Domain"/>
    <property type="match status" value="1"/>
</dbReference>
<dbReference type="Gene3D" id="3.90.180.10">
    <property type="entry name" value="Medium-chain alcohol dehydrogenases, catalytic domain"/>
    <property type="match status" value="1"/>
</dbReference>
<protein>
    <recommendedName>
        <fullName evidence="2">Enoyl reductase (ER) domain-containing protein</fullName>
    </recommendedName>
</protein>
<dbReference type="InterPro" id="IPR020843">
    <property type="entry name" value="ER"/>
</dbReference>
<dbReference type="FunFam" id="3.40.50.720:FF:000121">
    <property type="entry name" value="Prostaglandin reductase 2"/>
    <property type="match status" value="1"/>
</dbReference>
<sequence>MTVPSTIKTWIIAEKPGETLTDKARLPSHTPLLLLALTPLTFRLEEKPLREANDGEIVVKIEYFSNDPAQRTWIGKDVVPDRAYGPCPNEGDSMPSLVLGRVVQTKSSQWKEGDLVTAFASWSEYVVLNEKAVMAARQIEGCSPSVALSALGMTTMTAYTGLHEVGHIKPEHTIVISGAAGATGGAAVQIAKNIVGCKRVIGIAGGAEKCRWVESLGADVCVDYKSSSFEEDLIKATEGYVDVYFDNVSGRILDLVLARMKRFSRIIACGAISGYNTSREMRMHNLFEIISMRITMQGFIVSDFADKWPGAVDAVKKAIEEKRFTTEGTETKVAASFEDVPKVWARLFSGGNQGKLVTDVSA</sequence>
<evidence type="ECO:0000256" key="1">
    <source>
        <dbReference type="ARBA" id="ARBA00023002"/>
    </source>
</evidence>
<proteinExistence type="predicted"/>
<organism evidence="3 4">
    <name type="scientific">Rhodotorula paludigena</name>
    <dbReference type="NCBI Taxonomy" id="86838"/>
    <lineage>
        <taxon>Eukaryota</taxon>
        <taxon>Fungi</taxon>
        <taxon>Dikarya</taxon>
        <taxon>Basidiomycota</taxon>
        <taxon>Pucciniomycotina</taxon>
        <taxon>Microbotryomycetes</taxon>
        <taxon>Sporidiobolales</taxon>
        <taxon>Sporidiobolaceae</taxon>
        <taxon>Rhodotorula</taxon>
    </lineage>
</organism>
<dbReference type="Pfam" id="PF16884">
    <property type="entry name" value="ADH_N_2"/>
    <property type="match status" value="1"/>
</dbReference>
<accession>A0AAV5GMM9</accession>
<dbReference type="EMBL" id="BQKY01000009">
    <property type="protein sequence ID" value="GJN91458.1"/>
    <property type="molecule type" value="Genomic_DNA"/>
</dbReference>
<dbReference type="PANTHER" id="PTHR43205:SF19">
    <property type="entry name" value="ENOYL REDUCTASE (ER) DOMAIN-CONTAINING PROTEIN"/>
    <property type="match status" value="1"/>
</dbReference>
<dbReference type="InterPro" id="IPR036291">
    <property type="entry name" value="NAD(P)-bd_dom_sf"/>
</dbReference>
<reference evidence="3 4" key="1">
    <citation type="submission" date="2021-12" db="EMBL/GenBank/DDBJ databases">
        <title>High titer production of polyol ester of fatty acids by Rhodotorula paludigena BS15 towards product separation-free biomass refinery.</title>
        <authorList>
            <person name="Mano J."/>
            <person name="Ono H."/>
            <person name="Tanaka T."/>
            <person name="Naito K."/>
            <person name="Sushida H."/>
            <person name="Ike M."/>
            <person name="Tokuyasu K."/>
            <person name="Kitaoka M."/>
        </authorList>
    </citation>
    <scope>NUCLEOTIDE SEQUENCE [LARGE SCALE GENOMIC DNA]</scope>
    <source>
        <strain evidence="3 4">BS15</strain>
    </source>
</reference>
<dbReference type="Proteomes" id="UP001342314">
    <property type="component" value="Unassembled WGS sequence"/>
</dbReference>
<evidence type="ECO:0000259" key="2">
    <source>
        <dbReference type="SMART" id="SM00829"/>
    </source>
</evidence>
<evidence type="ECO:0000313" key="3">
    <source>
        <dbReference type="EMBL" id="GJN91458.1"/>
    </source>
</evidence>
<dbReference type="PANTHER" id="PTHR43205">
    <property type="entry name" value="PROSTAGLANDIN REDUCTASE"/>
    <property type="match status" value="1"/>
</dbReference>
<dbReference type="InterPro" id="IPR011032">
    <property type="entry name" value="GroES-like_sf"/>
</dbReference>
<keyword evidence="4" id="KW-1185">Reference proteome</keyword>
<dbReference type="InterPro" id="IPR041694">
    <property type="entry name" value="ADH_N_2"/>
</dbReference>
<gene>
    <name evidence="3" type="ORF">Rhopal_004481-T1</name>
</gene>
<name>A0AAV5GMM9_9BASI</name>
<comment type="caution">
    <text evidence="3">The sequence shown here is derived from an EMBL/GenBank/DDBJ whole genome shotgun (WGS) entry which is preliminary data.</text>
</comment>
<feature type="domain" description="Enoyl reductase (ER)" evidence="2">
    <location>
        <begin position="35"/>
        <end position="358"/>
    </location>
</feature>
<dbReference type="SUPFAM" id="SSF51735">
    <property type="entry name" value="NAD(P)-binding Rossmann-fold domains"/>
    <property type="match status" value="1"/>
</dbReference>
<dbReference type="InterPro" id="IPR045010">
    <property type="entry name" value="MDR_fam"/>
</dbReference>
<keyword evidence="1" id="KW-0560">Oxidoreductase</keyword>
<dbReference type="GO" id="GO:0016628">
    <property type="term" value="F:oxidoreductase activity, acting on the CH-CH group of donors, NAD or NADP as acceptor"/>
    <property type="evidence" value="ECO:0007669"/>
    <property type="project" value="InterPro"/>
</dbReference>
<dbReference type="AlphaFoldDB" id="A0AAV5GMM9"/>
<dbReference type="Pfam" id="PF00107">
    <property type="entry name" value="ADH_zinc_N"/>
    <property type="match status" value="1"/>
</dbReference>